<dbReference type="EMBL" id="BPLR01002330">
    <property type="protein sequence ID" value="GIX72576.1"/>
    <property type="molecule type" value="Genomic_DNA"/>
</dbReference>
<gene>
    <name evidence="1" type="ORF">CEXT_798931</name>
</gene>
<accession>A0AAV4MKN9</accession>
<evidence type="ECO:0000313" key="2">
    <source>
        <dbReference type="Proteomes" id="UP001054945"/>
    </source>
</evidence>
<dbReference type="Proteomes" id="UP001054945">
    <property type="component" value="Unassembled WGS sequence"/>
</dbReference>
<name>A0AAV4MKN9_CAEEX</name>
<reference evidence="1 2" key="1">
    <citation type="submission" date="2021-06" db="EMBL/GenBank/DDBJ databases">
        <title>Caerostris extrusa draft genome.</title>
        <authorList>
            <person name="Kono N."/>
            <person name="Arakawa K."/>
        </authorList>
    </citation>
    <scope>NUCLEOTIDE SEQUENCE [LARGE SCALE GENOMIC DNA]</scope>
</reference>
<dbReference type="AlphaFoldDB" id="A0AAV4MKN9"/>
<evidence type="ECO:0000313" key="1">
    <source>
        <dbReference type="EMBL" id="GIX72576.1"/>
    </source>
</evidence>
<organism evidence="1 2">
    <name type="scientific">Caerostris extrusa</name>
    <name type="common">Bark spider</name>
    <name type="synonym">Caerostris bankana</name>
    <dbReference type="NCBI Taxonomy" id="172846"/>
    <lineage>
        <taxon>Eukaryota</taxon>
        <taxon>Metazoa</taxon>
        <taxon>Ecdysozoa</taxon>
        <taxon>Arthropoda</taxon>
        <taxon>Chelicerata</taxon>
        <taxon>Arachnida</taxon>
        <taxon>Araneae</taxon>
        <taxon>Araneomorphae</taxon>
        <taxon>Entelegynae</taxon>
        <taxon>Araneoidea</taxon>
        <taxon>Araneidae</taxon>
        <taxon>Caerostris</taxon>
    </lineage>
</organism>
<keyword evidence="2" id="KW-1185">Reference proteome</keyword>
<protein>
    <submittedName>
        <fullName evidence="1">Uncharacterized protein</fullName>
    </submittedName>
</protein>
<proteinExistence type="predicted"/>
<comment type="caution">
    <text evidence="1">The sequence shown here is derived from an EMBL/GenBank/DDBJ whole genome shotgun (WGS) entry which is preliminary data.</text>
</comment>
<sequence length="128" mass="14235">MKGCAGIFGQIERCLSFVFELAAIFLVGGERSSCKAIMLPHSCEIRKLGLAVYCKAALMPLKILIEAAIKIGQSLLTLQTTEEGSWQWFTVEIFKLWMYEVPPRSKLKPDVAMPDKRPIILLEDGGCS</sequence>